<dbReference type="Proteomes" id="UP001168821">
    <property type="component" value="Unassembled WGS sequence"/>
</dbReference>
<feature type="compositionally biased region" description="Basic residues" evidence="1">
    <location>
        <begin position="152"/>
        <end position="164"/>
    </location>
</feature>
<accession>A0AA38IAV5</accession>
<proteinExistence type="predicted"/>
<protein>
    <submittedName>
        <fullName evidence="2">Uncharacterized protein</fullName>
    </submittedName>
</protein>
<feature type="compositionally biased region" description="Basic residues" evidence="1">
    <location>
        <begin position="116"/>
        <end position="133"/>
    </location>
</feature>
<feature type="compositionally biased region" description="Polar residues" evidence="1">
    <location>
        <begin position="71"/>
        <end position="88"/>
    </location>
</feature>
<evidence type="ECO:0000313" key="3">
    <source>
        <dbReference type="Proteomes" id="UP001168821"/>
    </source>
</evidence>
<name>A0AA38IAV5_9CUCU</name>
<evidence type="ECO:0000313" key="2">
    <source>
        <dbReference type="EMBL" id="KAJ3652980.1"/>
    </source>
</evidence>
<organism evidence="2 3">
    <name type="scientific">Zophobas morio</name>
    <dbReference type="NCBI Taxonomy" id="2755281"/>
    <lineage>
        <taxon>Eukaryota</taxon>
        <taxon>Metazoa</taxon>
        <taxon>Ecdysozoa</taxon>
        <taxon>Arthropoda</taxon>
        <taxon>Hexapoda</taxon>
        <taxon>Insecta</taxon>
        <taxon>Pterygota</taxon>
        <taxon>Neoptera</taxon>
        <taxon>Endopterygota</taxon>
        <taxon>Coleoptera</taxon>
        <taxon>Polyphaga</taxon>
        <taxon>Cucujiformia</taxon>
        <taxon>Tenebrionidae</taxon>
        <taxon>Zophobas</taxon>
    </lineage>
</organism>
<dbReference type="AlphaFoldDB" id="A0AA38IAV5"/>
<dbReference type="EMBL" id="JALNTZ010000005">
    <property type="protein sequence ID" value="KAJ3652980.1"/>
    <property type="molecule type" value="Genomic_DNA"/>
</dbReference>
<reference evidence="2" key="1">
    <citation type="journal article" date="2023" name="G3 (Bethesda)">
        <title>Whole genome assemblies of Zophobas morio and Tenebrio molitor.</title>
        <authorList>
            <person name="Kaur S."/>
            <person name="Stinson S.A."/>
            <person name="diCenzo G.C."/>
        </authorList>
    </citation>
    <scope>NUCLEOTIDE SEQUENCE</scope>
    <source>
        <strain evidence="2">QUZm001</strain>
    </source>
</reference>
<gene>
    <name evidence="2" type="ORF">Zmor_018901</name>
</gene>
<feature type="region of interest" description="Disordered" evidence="1">
    <location>
        <begin position="48"/>
        <end position="164"/>
    </location>
</feature>
<evidence type="ECO:0000256" key="1">
    <source>
        <dbReference type="SAM" id="MobiDB-lite"/>
    </source>
</evidence>
<sequence>MATKQKQKIVADSLPVAQTSINIVNGFRKTGIFPYNANIFCEDEFSPSFITDRPDPETVELEKGHPEHARMSNTEPNSTPSASTSQAESEPGIRNKENELVDLTDIFSPEIVRPYPKARPRKITKTNRRKRKTAVLTDTPEKNALQEQQNKATKKAKKTKKNID</sequence>
<feature type="compositionally biased region" description="Basic and acidic residues" evidence="1">
    <location>
        <begin position="52"/>
        <end position="70"/>
    </location>
</feature>
<comment type="caution">
    <text evidence="2">The sequence shown here is derived from an EMBL/GenBank/DDBJ whole genome shotgun (WGS) entry which is preliminary data.</text>
</comment>
<keyword evidence="3" id="KW-1185">Reference proteome</keyword>